<evidence type="ECO:0000313" key="2">
    <source>
        <dbReference type="Proteomes" id="UP000242164"/>
    </source>
</evidence>
<sequence length="29" mass="3318">MVSGEGRKWATQSIPDTFIRYEVVNSSMQ</sequence>
<reference evidence="1 2" key="1">
    <citation type="submission" date="2016-08" db="EMBL/GenBank/DDBJ databases">
        <authorList>
            <person name="Loux V."/>
            <person name="Rue O."/>
        </authorList>
    </citation>
    <scope>NUCLEOTIDE SEQUENCE [LARGE SCALE GENOMIC DNA]</scope>
    <source>
        <strain evidence="1 2">AFSSA_08CEB44bac</strain>
    </source>
</reference>
<name>A0AAX2CGG1_9BACI</name>
<comment type="caution">
    <text evidence="1">The sequence shown here is derived from an EMBL/GenBank/DDBJ whole genome shotgun (WGS) entry which is preliminary data.</text>
</comment>
<gene>
    <name evidence="1" type="ORF">BCB44BAC_01969</name>
</gene>
<organism evidence="1 2">
    <name type="scientific">Bacillus cytotoxicus</name>
    <dbReference type="NCBI Taxonomy" id="580165"/>
    <lineage>
        <taxon>Bacteria</taxon>
        <taxon>Bacillati</taxon>
        <taxon>Bacillota</taxon>
        <taxon>Bacilli</taxon>
        <taxon>Bacillales</taxon>
        <taxon>Bacillaceae</taxon>
        <taxon>Bacillus</taxon>
        <taxon>Bacillus cereus group</taxon>
    </lineage>
</organism>
<accession>A0AAX2CGG1</accession>
<proteinExistence type="predicted"/>
<evidence type="ECO:0000313" key="1">
    <source>
        <dbReference type="EMBL" id="SCL91973.1"/>
    </source>
</evidence>
<dbReference type="Proteomes" id="UP000242164">
    <property type="component" value="Unassembled WGS sequence"/>
</dbReference>
<dbReference type="AlphaFoldDB" id="A0AAX2CGG1"/>
<dbReference type="EMBL" id="FMIK01000024">
    <property type="protein sequence ID" value="SCL91973.1"/>
    <property type="molecule type" value="Genomic_DNA"/>
</dbReference>
<protein>
    <submittedName>
        <fullName evidence="1">Uncharacterized protein</fullName>
    </submittedName>
</protein>